<organism evidence="4 5">
    <name type="scientific">Didymodactylos carnosus</name>
    <dbReference type="NCBI Taxonomy" id="1234261"/>
    <lineage>
        <taxon>Eukaryota</taxon>
        <taxon>Metazoa</taxon>
        <taxon>Spiralia</taxon>
        <taxon>Gnathifera</taxon>
        <taxon>Rotifera</taxon>
        <taxon>Eurotatoria</taxon>
        <taxon>Bdelloidea</taxon>
        <taxon>Philodinida</taxon>
        <taxon>Philodinidae</taxon>
        <taxon>Didymodactylos</taxon>
    </lineage>
</organism>
<dbReference type="Proteomes" id="UP000681722">
    <property type="component" value="Unassembled WGS sequence"/>
</dbReference>
<evidence type="ECO:0000313" key="4">
    <source>
        <dbReference type="EMBL" id="CAF4531959.1"/>
    </source>
</evidence>
<dbReference type="AlphaFoldDB" id="A0A8S2Y4D5"/>
<dbReference type="GO" id="GO:0003676">
    <property type="term" value="F:nucleic acid binding"/>
    <property type="evidence" value="ECO:0007669"/>
    <property type="project" value="InterPro"/>
</dbReference>
<comment type="caution">
    <text evidence="4">The sequence shown here is derived from an EMBL/GenBank/DDBJ whole genome shotgun (WGS) entry which is preliminary data.</text>
</comment>
<sequence length="280" mass="32279">AQRQPIIDQYDHKQEEKKRQREERKEMTLSLQNLLLSKSVQGAESFSGADDQDPSDWLDETETILAIANEELIKTFTATTQKLNISTKLQNRRQGLNEPVQSYYFDVLGLCTKLDHRMGEEQKLLHLQRGLKLSLAQMTIPFNPKTCLELLEQAKRSEAAAAIQTPVTSIATTRTVTEEVSEEMVAIHPHLTHRRQSYLHDSQQPNYFSYNTRGRIRQQQQERWPRSQPSTRWFGPSYRQQHPDYYSSSTECYSCGKSGHFARECRSSRANSTQKLSGVA</sequence>
<feature type="compositionally biased region" description="Polar residues" evidence="2">
    <location>
        <begin position="218"/>
        <end position="231"/>
    </location>
</feature>
<dbReference type="EMBL" id="CAJOBC010111864">
    <property type="protein sequence ID" value="CAF4531959.1"/>
    <property type="molecule type" value="Genomic_DNA"/>
</dbReference>
<keyword evidence="1" id="KW-0862">Zinc</keyword>
<dbReference type="PANTHER" id="PTHR33194:SF4">
    <property type="entry name" value="CCHC-TYPE DOMAIN-CONTAINING PROTEIN"/>
    <property type="match status" value="1"/>
</dbReference>
<accession>A0A8S2Y4D5</accession>
<feature type="compositionally biased region" description="Basic and acidic residues" evidence="2">
    <location>
        <begin position="9"/>
        <end position="24"/>
    </location>
</feature>
<protein>
    <recommendedName>
        <fullName evidence="3">CCHC-type domain-containing protein</fullName>
    </recommendedName>
</protein>
<feature type="region of interest" description="Disordered" evidence="2">
    <location>
        <begin position="218"/>
        <end position="239"/>
    </location>
</feature>
<feature type="non-terminal residue" evidence="4">
    <location>
        <position position="280"/>
    </location>
</feature>
<keyword evidence="1" id="KW-0863">Zinc-finger</keyword>
<dbReference type="Gene3D" id="4.10.60.10">
    <property type="entry name" value="Zinc finger, CCHC-type"/>
    <property type="match status" value="1"/>
</dbReference>
<dbReference type="SMART" id="SM00343">
    <property type="entry name" value="ZnF_C2HC"/>
    <property type="match status" value="1"/>
</dbReference>
<evidence type="ECO:0000259" key="3">
    <source>
        <dbReference type="PROSITE" id="PS50158"/>
    </source>
</evidence>
<dbReference type="InterPro" id="IPR036875">
    <property type="entry name" value="Znf_CCHC_sf"/>
</dbReference>
<feature type="domain" description="CCHC-type" evidence="3">
    <location>
        <begin position="252"/>
        <end position="267"/>
    </location>
</feature>
<dbReference type="PANTHER" id="PTHR33194">
    <property type="entry name" value="ZINC KNUCKLE DOMAINCONTAINING PROTEIN"/>
    <property type="match status" value="1"/>
</dbReference>
<evidence type="ECO:0000256" key="2">
    <source>
        <dbReference type="SAM" id="MobiDB-lite"/>
    </source>
</evidence>
<evidence type="ECO:0000313" key="5">
    <source>
        <dbReference type="Proteomes" id="UP000681722"/>
    </source>
</evidence>
<reference evidence="4" key="1">
    <citation type="submission" date="2021-02" db="EMBL/GenBank/DDBJ databases">
        <authorList>
            <person name="Nowell W R."/>
        </authorList>
    </citation>
    <scope>NUCLEOTIDE SEQUENCE</scope>
</reference>
<feature type="region of interest" description="Disordered" evidence="2">
    <location>
        <begin position="1"/>
        <end position="24"/>
    </location>
</feature>
<keyword evidence="1" id="KW-0479">Metal-binding</keyword>
<dbReference type="OrthoDB" id="10037266at2759"/>
<dbReference type="Pfam" id="PF00098">
    <property type="entry name" value="zf-CCHC"/>
    <property type="match status" value="1"/>
</dbReference>
<dbReference type="SUPFAM" id="SSF57756">
    <property type="entry name" value="Retrovirus zinc finger-like domains"/>
    <property type="match status" value="1"/>
</dbReference>
<gene>
    <name evidence="4" type="ORF">SRO942_LOCUS46238</name>
</gene>
<name>A0A8S2Y4D5_9BILA</name>
<dbReference type="GO" id="GO:0008270">
    <property type="term" value="F:zinc ion binding"/>
    <property type="evidence" value="ECO:0007669"/>
    <property type="project" value="UniProtKB-KW"/>
</dbReference>
<dbReference type="InterPro" id="IPR001878">
    <property type="entry name" value="Znf_CCHC"/>
</dbReference>
<proteinExistence type="predicted"/>
<evidence type="ECO:0000256" key="1">
    <source>
        <dbReference type="PROSITE-ProRule" id="PRU00047"/>
    </source>
</evidence>
<dbReference type="PROSITE" id="PS50158">
    <property type="entry name" value="ZF_CCHC"/>
    <property type="match status" value="1"/>
</dbReference>